<comment type="caution">
    <text evidence="3">The sequence shown here is derived from an EMBL/GenBank/DDBJ whole genome shotgun (WGS) entry which is preliminary data.</text>
</comment>
<accession>A0AAW7JQ65</accession>
<dbReference type="Proteomes" id="UP001168478">
    <property type="component" value="Unassembled WGS sequence"/>
</dbReference>
<sequence>MADRCGTGSSASGRMELWTVKEASEGRNGPFRASERAFPVCDMVCLVVRNGLSGDMKEPLPQGTEGFVCGRKSANG</sequence>
<gene>
    <name evidence="2" type="ORF">QVN81_00490</name>
    <name evidence="3" type="ORF">QVN84_00485</name>
</gene>
<reference evidence="3" key="1">
    <citation type="submission" date="2023-06" db="EMBL/GenBank/DDBJ databases">
        <authorList>
            <person name="Zeman M."/>
            <person name="Kubasova T."/>
            <person name="Jahodarova E."/>
            <person name="Nykrynova M."/>
            <person name="Rychlik I."/>
        </authorList>
    </citation>
    <scope>NUCLEOTIDE SEQUENCE</scope>
    <source>
        <strain evidence="3">ET15</strain>
        <strain evidence="2">ET37</strain>
    </source>
</reference>
<dbReference type="AlphaFoldDB" id="A0AAW7JQ65"/>
<organism evidence="3 5">
    <name type="scientific">Leyella lascolaii</name>
    <dbReference type="NCBI Taxonomy" id="1776379"/>
    <lineage>
        <taxon>Bacteria</taxon>
        <taxon>Pseudomonadati</taxon>
        <taxon>Bacteroidota</taxon>
        <taxon>Bacteroidia</taxon>
        <taxon>Bacteroidales</taxon>
        <taxon>Prevotellaceae</taxon>
        <taxon>Leyella</taxon>
    </lineage>
</organism>
<name>A0AAW7JQ65_9BACT</name>
<evidence type="ECO:0000313" key="3">
    <source>
        <dbReference type="EMBL" id="MDN0024005.1"/>
    </source>
</evidence>
<dbReference type="RefSeq" id="WP_289824354.1">
    <property type="nucleotide sequence ID" value="NZ_JAUEIE010000001.1"/>
</dbReference>
<protein>
    <submittedName>
        <fullName evidence="3">Uncharacterized protein</fullName>
    </submittedName>
</protein>
<dbReference type="Proteomes" id="UP001167831">
    <property type="component" value="Unassembled WGS sequence"/>
</dbReference>
<dbReference type="EMBL" id="JAUEIF010000001">
    <property type="protein sequence ID" value="MDN0024005.1"/>
    <property type="molecule type" value="Genomic_DNA"/>
</dbReference>
<evidence type="ECO:0000256" key="1">
    <source>
        <dbReference type="SAM" id="MobiDB-lite"/>
    </source>
</evidence>
<evidence type="ECO:0000313" key="4">
    <source>
        <dbReference type="Proteomes" id="UP001167831"/>
    </source>
</evidence>
<keyword evidence="4" id="KW-1185">Reference proteome</keyword>
<reference evidence="3" key="2">
    <citation type="submission" date="2023-08" db="EMBL/GenBank/DDBJ databases">
        <title>Identification and characterization of horizontal gene transfer across gut microbiota members of farm animals based on homology search.</title>
        <authorList>
            <person name="Schwarzerova J."/>
            <person name="Nykrynova M."/>
            <person name="Jureckova K."/>
            <person name="Cejkova D."/>
            <person name="Rychlik I."/>
        </authorList>
    </citation>
    <scope>NUCLEOTIDE SEQUENCE</scope>
    <source>
        <strain evidence="3">ET15</strain>
        <strain evidence="2">ET37</strain>
    </source>
</reference>
<evidence type="ECO:0000313" key="5">
    <source>
        <dbReference type="Proteomes" id="UP001168478"/>
    </source>
</evidence>
<dbReference type="EMBL" id="JAUEIE010000001">
    <property type="protein sequence ID" value="MDN0021508.1"/>
    <property type="molecule type" value="Genomic_DNA"/>
</dbReference>
<evidence type="ECO:0000313" key="2">
    <source>
        <dbReference type="EMBL" id="MDN0021508.1"/>
    </source>
</evidence>
<feature type="region of interest" description="Disordered" evidence="1">
    <location>
        <begin position="56"/>
        <end position="76"/>
    </location>
</feature>
<proteinExistence type="predicted"/>